<sequence length="676" mass="72245">MATTDGTRTTADSSPVVRVLPLLGLPHLDRPFDYLITPEDATAAQPGVKVRVRFGGRLVDAIVLSRHTNSEHGGRLRHIDRVISPEVVYPPRIAELIDQLADRYAATRSDLIRTAIPPRHAGAEAADHATAWEELGTATEPDLSAWSAYGFGESFVDAVLAGATARAVWQIAPGEDWAEALIALAVKVVLDGGGALLVVPDQRDVDMLEAAARKIVGPRQITTLTAGLGPQARYRRYLSILNGQGRLVIGTRSAAFAPVDKLTLAVILHDGDDNLVDPRAPYHHAREVLTTRSAIEGCSLIVAGHARTAEAQLLVESGWAHDLIAPRDTLRTRSPHIRAAADSEFELTRDPRAGSARLPAAAFDAARRALARAEPVLVQVPRKGYVPTLACRICRFPARCRACNGPLGLPEGGGASVPTCRWCGRPDARFRCGECGSQKLRATVLGAQRTAEELGRAFAQTRVVASGGNRIVEEISPGAALVVATPGAEPAIAGGGRYGAALLLDTWALLGRQDLRATEDTLAKWAAVATQVVSAKDGGEVIVMADPGLPVVQHFIRWDMAGAAARELAQRAEVRFPPTVHMAAVDGAQASLDTFLELVELPEQAEVLGPVDLPASEKLPGEYDERVYGPPQRLLIRTPLGPRSELGMALRRGAVQRATRKDDLPLRIQVDPVHVG</sequence>
<dbReference type="OrthoDB" id="3177118at2"/>
<dbReference type="RefSeq" id="WP_020934839.1">
    <property type="nucleotide sequence ID" value="NC_021915.1"/>
</dbReference>
<dbReference type="eggNOG" id="COG1198">
    <property type="taxonomic scope" value="Bacteria"/>
</dbReference>
<feature type="binding site" evidence="8">
    <location>
        <position position="432"/>
    </location>
    <ligand>
        <name>Zn(2+)</name>
        <dbReference type="ChEBI" id="CHEBI:29105"/>
        <label>1</label>
    </ligand>
</feature>
<dbReference type="PANTHER" id="PTHR30580:SF0">
    <property type="entry name" value="PRIMOSOMAL PROTEIN N"/>
    <property type="match status" value="1"/>
</dbReference>
<organism evidence="10 11">
    <name type="scientific">Corynebacterium maris DSM 45190</name>
    <dbReference type="NCBI Taxonomy" id="1224163"/>
    <lineage>
        <taxon>Bacteria</taxon>
        <taxon>Bacillati</taxon>
        <taxon>Actinomycetota</taxon>
        <taxon>Actinomycetes</taxon>
        <taxon>Mycobacteriales</taxon>
        <taxon>Corynebacteriaceae</taxon>
        <taxon>Corynebacterium</taxon>
    </lineage>
</organism>
<dbReference type="InterPro" id="IPR027417">
    <property type="entry name" value="P-loop_NTPase"/>
</dbReference>
<dbReference type="HOGENOM" id="CLU_015485_1_0_11"/>
<dbReference type="GO" id="GO:0005524">
    <property type="term" value="F:ATP binding"/>
    <property type="evidence" value="ECO:0007669"/>
    <property type="project" value="UniProtKB-UniRule"/>
</dbReference>
<dbReference type="InterPro" id="IPR041222">
    <property type="entry name" value="PriA_3primeBD"/>
</dbReference>
<evidence type="ECO:0000256" key="8">
    <source>
        <dbReference type="HAMAP-Rule" id="MF_00983"/>
    </source>
</evidence>
<comment type="similarity">
    <text evidence="8">Belongs to the helicase family. PriA subfamily.</text>
</comment>
<feature type="domain" description="Primosomal protein N' 3' DNA-binding" evidence="9">
    <location>
        <begin position="24"/>
        <end position="117"/>
    </location>
</feature>
<name>S5TJ62_9CORY</name>
<comment type="cofactor">
    <cofactor evidence="8">
        <name>Zn(2+)</name>
        <dbReference type="ChEBI" id="CHEBI:29105"/>
    </cofactor>
    <text evidence="8">Binds 2 zinc ions per subunit.</text>
</comment>
<feature type="binding site" evidence="8">
    <location>
        <position position="391"/>
    </location>
    <ligand>
        <name>Zn(2+)</name>
        <dbReference type="ChEBI" id="CHEBI:29105"/>
        <label>1</label>
    </ligand>
</feature>
<dbReference type="NCBIfam" id="NF011455">
    <property type="entry name" value="PRK14873.1-5"/>
    <property type="match status" value="1"/>
</dbReference>
<keyword evidence="3 8" id="KW-0479">Metal-binding</keyword>
<dbReference type="Pfam" id="PF17764">
    <property type="entry name" value="PriA_3primeBD"/>
    <property type="match status" value="1"/>
</dbReference>
<dbReference type="Gene3D" id="3.40.1440.60">
    <property type="entry name" value="PriA, 3(prime) DNA-binding domain"/>
    <property type="match status" value="1"/>
</dbReference>
<dbReference type="GO" id="GO:0003677">
    <property type="term" value="F:DNA binding"/>
    <property type="evidence" value="ECO:0007669"/>
    <property type="project" value="UniProtKB-UniRule"/>
</dbReference>
<keyword evidence="4 8" id="KW-0547">Nucleotide-binding</keyword>
<protein>
    <recommendedName>
        <fullName evidence="8">Probable replication restart protein PriA</fullName>
    </recommendedName>
    <alternativeName>
        <fullName evidence="8">Putative ATP-dependent DNA helicase PriA</fullName>
    </alternativeName>
</protein>
<dbReference type="GO" id="GO:1990077">
    <property type="term" value="C:primosome complex"/>
    <property type="evidence" value="ECO:0007669"/>
    <property type="project" value="UniProtKB-UniRule"/>
</dbReference>
<evidence type="ECO:0000313" key="10">
    <source>
        <dbReference type="EMBL" id="AGS34906.1"/>
    </source>
</evidence>
<evidence type="ECO:0000313" key="11">
    <source>
        <dbReference type="Proteomes" id="UP000015388"/>
    </source>
</evidence>
<gene>
    <name evidence="8" type="primary">priA</name>
    <name evidence="10" type="ORF">B841_07165</name>
</gene>
<dbReference type="HAMAP" id="MF_00983">
    <property type="entry name" value="PriA"/>
    <property type="match status" value="1"/>
</dbReference>
<dbReference type="GO" id="GO:0006302">
    <property type="term" value="P:double-strand break repair"/>
    <property type="evidence" value="ECO:0007669"/>
    <property type="project" value="InterPro"/>
</dbReference>
<proteinExistence type="inferred from homology"/>
<dbReference type="GO" id="GO:0006269">
    <property type="term" value="P:DNA replication, synthesis of primer"/>
    <property type="evidence" value="ECO:0007669"/>
    <property type="project" value="UniProtKB-KW"/>
</dbReference>
<evidence type="ECO:0000256" key="7">
    <source>
        <dbReference type="ARBA" id="ARBA00023125"/>
    </source>
</evidence>
<keyword evidence="7 8" id="KW-0238">DNA-binding</keyword>
<dbReference type="GO" id="GO:0006310">
    <property type="term" value="P:DNA recombination"/>
    <property type="evidence" value="ECO:0007669"/>
    <property type="project" value="InterPro"/>
</dbReference>
<comment type="subunit">
    <text evidence="8">Component of the replication restart primosome.</text>
</comment>
<evidence type="ECO:0000259" key="9">
    <source>
        <dbReference type="Pfam" id="PF17764"/>
    </source>
</evidence>
<keyword evidence="6 8" id="KW-0067">ATP-binding</keyword>
<accession>S5TJ62</accession>
<dbReference type="InterPro" id="IPR005259">
    <property type="entry name" value="PriA"/>
</dbReference>
<evidence type="ECO:0000256" key="5">
    <source>
        <dbReference type="ARBA" id="ARBA00022833"/>
    </source>
</evidence>
<dbReference type="Proteomes" id="UP000015388">
    <property type="component" value="Chromosome"/>
</dbReference>
<dbReference type="STRING" id="1224163.B841_07165"/>
<evidence type="ECO:0000256" key="1">
    <source>
        <dbReference type="ARBA" id="ARBA00022515"/>
    </source>
</evidence>
<dbReference type="Gene3D" id="3.40.50.300">
    <property type="entry name" value="P-loop containing nucleotide triphosphate hydrolases"/>
    <property type="match status" value="1"/>
</dbReference>
<keyword evidence="1 8" id="KW-0639">Primosome</keyword>
<keyword evidence="11" id="KW-1185">Reference proteome</keyword>
<dbReference type="PATRIC" id="fig|1224163.3.peg.1439"/>
<dbReference type="GO" id="GO:0006270">
    <property type="term" value="P:DNA replication initiation"/>
    <property type="evidence" value="ECO:0007669"/>
    <property type="project" value="TreeGrafter"/>
</dbReference>
<keyword evidence="2 8" id="KW-0235">DNA replication</keyword>
<dbReference type="GO" id="GO:0008270">
    <property type="term" value="F:zinc ion binding"/>
    <property type="evidence" value="ECO:0007669"/>
    <property type="project" value="UniProtKB-UniRule"/>
</dbReference>
<dbReference type="KEGG" id="cmd:B841_07165"/>
<evidence type="ECO:0000256" key="6">
    <source>
        <dbReference type="ARBA" id="ARBA00022840"/>
    </source>
</evidence>
<dbReference type="GO" id="GO:0043138">
    <property type="term" value="F:3'-5' DNA helicase activity"/>
    <property type="evidence" value="ECO:0007669"/>
    <property type="project" value="TreeGrafter"/>
</dbReference>
<dbReference type="EMBL" id="CP003924">
    <property type="protein sequence ID" value="AGS34906.1"/>
    <property type="molecule type" value="Genomic_DNA"/>
</dbReference>
<feature type="binding site" evidence="8">
    <location>
        <position position="420"/>
    </location>
    <ligand>
        <name>Zn(2+)</name>
        <dbReference type="ChEBI" id="CHEBI:29105"/>
        <label>2</label>
    </ligand>
</feature>
<comment type="function">
    <text evidence="8">Initiates the restart of stalled replication forks, which reloads the replicative helicase on sites other than the origin of replication. Recognizes and binds to abandoned replication forks and remodels them to uncover a helicase loading site. Promotes assembly of the primosome at these replication forks.</text>
</comment>
<evidence type="ECO:0000256" key="3">
    <source>
        <dbReference type="ARBA" id="ARBA00022723"/>
    </source>
</evidence>
<dbReference type="AlphaFoldDB" id="S5TJ62"/>
<evidence type="ECO:0000256" key="2">
    <source>
        <dbReference type="ARBA" id="ARBA00022705"/>
    </source>
</evidence>
<reference evidence="10 11" key="1">
    <citation type="submission" date="2012-11" db="EMBL/GenBank/DDBJ databases">
        <title>The complete genome sequence of Corynebacterium maris Coryn-1 (=DSM 45190).</title>
        <authorList>
            <person name="Schaffert L."/>
            <person name="Albersmeier A."/>
            <person name="Kalinowski J."/>
            <person name="Ruckert C."/>
        </authorList>
    </citation>
    <scope>NUCLEOTIDE SEQUENCE [LARGE SCALE GENOMIC DNA]</scope>
    <source>
        <strain evidence="11">Coryn-1</strain>
    </source>
</reference>
<dbReference type="InterPro" id="IPR042115">
    <property type="entry name" value="PriA_3primeBD_sf"/>
</dbReference>
<keyword evidence="5 8" id="KW-0862">Zinc</keyword>
<feature type="binding site" evidence="8">
    <location>
        <position position="423"/>
    </location>
    <ligand>
        <name>Zn(2+)</name>
        <dbReference type="ChEBI" id="CHEBI:29105"/>
        <label>2</label>
    </ligand>
</feature>
<comment type="caution">
    <text evidence="8">As this protein does not have any detectable helicase domains, it probably does not have helicase activity.</text>
</comment>
<feature type="binding site" evidence="8">
    <location>
        <position position="403"/>
    </location>
    <ligand>
        <name>Zn(2+)</name>
        <dbReference type="ChEBI" id="CHEBI:29105"/>
        <label>2</label>
    </ligand>
</feature>
<evidence type="ECO:0000256" key="4">
    <source>
        <dbReference type="ARBA" id="ARBA00022741"/>
    </source>
</evidence>
<feature type="binding site" evidence="8">
    <location>
        <position position="400"/>
    </location>
    <ligand>
        <name>Zn(2+)</name>
        <dbReference type="ChEBI" id="CHEBI:29105"/>
        <label>2</label>
    </ligand>
</feature>
<feature type="binding site" evidence="8">
    <location>
        <position position="435"/>
    </location>
    <ligand>
        <name>Zn(2+)</name>
        <dbReference type="ChEBI" id="CHEBI:29105"/>
        <label>1</label>
    </ligand>
</feature>
<dbReference type="PANTHER" id="PTHR30580">
    <property type="entry name" value="PRIMOSOMAL PROTEIN N"/>
    <property type="match status" value="1"/>
</dbReference>
<feature type="binding site" evidence="8">
    <location>
        <position position="394"/>
    </location>
    <ligand>
        <name>Zn(2+)</name>
        <dbReference type="ChEBI" id="CHEBI:29105"/>
        <label>1</label>
    </ligand>
</feature>